<dbReference type="PANTHER" id="PTHR45737">
    <property type="entry name" value="VON WILLEBRAND FACTOR A DOMAIN-CONTAINING PROTEIN 5A"/>
    <property type="match status" value="1"/>
</dbReference>
<proteinExistence type="predicted"/>
<gene>
    <name evidence="1" type="ORF">DPMN_027131</name>
</gene>
<reference evidence="1" key="1">
    <citation type="journal article" date="2019" name="bioRxiv">
        <title>The Genome of the Zebra Mussel, Dreissena polymorpha: A Resource for Invasive Species Research.</title>
        <authorList>
            <person name="McCartney M.A."/>
            <person name="Auch B."/>
            <person name="Kono T."/>
            <person name="Mallez S."/>
            <person name="Zhang Y."/>
            <person name="Obille A."/>
            <person name="Becker A."/>
            <person name="Abrahante J.E."/>
            <person name="Garbe J."/>
            <person name="Badalamenti J.P."/>
            <person name="Herman A."/>
            <person name="Mangelson H."/>
            <person name="Liachko I."/>
            <person name="Sullivan S."/>
            <person name="Sone E.D."/>
            <person name="Koren S."/>
            <person name="Silverstein K.A.T."/>
            <person name="Beckman K.B."/>
            <person name="Gohl D.M."/>
        </authorList>
    </citation>
    <scope>NUCLEOTIDE SEQUENCE</scope>
    <source>
        <strain evidence="1">Duluth1</strain>
        <tissue evidence="1">Whole animal</tissue>
    </source>
</reference>
<sequence>MQNDLTLKQKELRQQIVDLSRHGNIGSNFTSFLALESNSQTVCGSIELRTLKEAVDETPVVMRRKSETKSTERKSVLDTVKRAVGLQDRPKPFKFSRMSYSPSEMQRAMTFENGSQGGERLPKRPMTCIEPSMAALTRRQQEALDQDDELFQVVYSQELPGNWSPSAQLNDLMNINDDKLKSIETIPGLVLFNDRAEVVYTLAVVTWLRKRKQGRKCEWSLSEMKAKLWLGEKGLGKPLEDILKEVHDVIMKT</sequence>
<dbReference type="AlphaFoldDB" id="A0A9D4LUP3"/>
<reference evidence="1" key="2">
    <citation type="submission" date="2020-11" db="EMBL/GenBank/DDBJ databases">
        <authorList>
            <person name="McCartney M.A."/>
            <person name="Auch B."/>
            <person name="Kono T."/>
            <person name="Mallez S."/>
            <person name="Becker A."/>
            <person name="Gohl D.M."/>
            <person name="Silverstein K.A.T."/>
            <person name="Koren S."/>
            <person name="Bechman K.B."/>
            <person name="Herman A."/>
            <person name="Abrahante J.E."/>
            <person name="Garbe J."/>
        </authorList>
    </citation>
    <scope>NUCLEOTIDE SEQUENCE</scope>
    <source>
        <strain evidence="1">Duluth1</strain>
        <tissue evidence="1">Whole animal</tissue>
    </source>
</reference>
<comment type="caution">
    <text evidence="1">The sequence shown here is derived from an EMBL/GenBank/DDBJ whole genome shotgun (WGS) entry which is preliminary data.</text>
</comment>
<evidence type="ECO:0000313" key="1">
    <source>
        <dbReference type="EMBL" id="KAH3864117.1"/>
    </source>
</evidence>
<dbReference type="Proteomes" id="UP000828390">
    <property type="component" value="Unassembled WGS sequence"/>
</dbReference>
<protein>
    <submittedName>
        <fullName evidence="1">Uncharacterized protein</fullName>
    </submittedName>
</protein>
<evidence type="ECO:0000313" key="2">
    <source>
        <dbReference type="Proteomes" id="UP000828390"/>
    </source>
</evidence>
<keyword evidence="2" id="KW-1185">Reference proteome</keyword>
<dbReference type="EMBL" id="JAIWYP010000002">
    <property type="protein sequence ID" value="KAH3864117.1"/>
    <property type="molecule type" value="Genomic_DNA"/>
</dbReference>
<organism evidence="1 2">
    <name type="scientific">Dreissena polymorpha</name>
    <name type="common">Zebra mussel</name>
    <name type="synonym">Mytilus polymorpha</name>
    <dbReference type="NCBI Taxonomy" id="45954"/>
    <lineage>
        <taxon>Eukaryota</taxon>
        <taxon>Metazoa</taxon>
        <taxon>Spiralia</taxon>
        <taxon>Lophotrochozoa</taxon>
        <taxon>Mollusca</taxon>
        <taxon>Bivalvia</taxon>
        <taxon>Autobranchia</taxon>
        <taxon>Heteroconchia</taxon>
        <taxon>Euheterodonta</taxon>
        <taxon>Imparidentia</taxon>
        <taxon>Neoheterodontei</taxon>
        <taxon>Myida</taxon>
        <taxon>Dreissenoidea</taxon>
        <taxon>Dreissenidae</taxon>
        <taxon>Dreissena</taxon>
    </lineage>
</organism>
<dbReference type="PANTHER" id="PTHR45737:SF6">
    <property type="entry name" value="VON WILLEBRAND FACTOR A DOMAIN-CONTAINING PROTEIN 5A"/>
    <property type="match status" value="1"/>
</dbReference>
<name>A0A9D4LUP3_DREPO</name>
<accession>A0A9D4LUP3</accession>